<dbReference type="PANTHER" id="PTHR43877:SF1">
    <property type="entry name" value="ACETYLTRANSFERASE"/>
    <property type="match status" value="1"/>
</dbReference>
<feature type="domain" description="N-acetyltransferase" evidence="3">
    <location>
        <begin position="6"/>
        <end position="163"/>
    </location>
</feature>
<name>A0A106BQE9_THIDE</name>
<dbReference type="Proteomes" id="UP000064243">
    <property type="component" value="Unassembled WGS sequence"/>
</dbReference>
<organism evidence="4 5">
    <name type="scientific">Thiobacillus denitrificans</name>
    <dbReference type="NCBI Taxonomy" id="36861"/>
    <lineage>
        <taxon>Bacteria</taxon>
        <taxon>Pseudomonadati</taxon>
        <taxon>Pseudomonadota</taxon>
        <taxon>Betaproteobacteria</taxon>
        <taxon>Nitrosomonadales</taxon>
        <taxon>Thiobacillaceae</taxon>
        <taxon>Thiobacillus</taxon>
    </lineage>
</organism>
<dbReference type="AlphaFoldDB" id="A0A106BQE9"/>
<proteinExistence type="predicted"/>
<dbReference type="InterPro" id="IPR016181">
    <property type="entry name" value="Acyl_CoA_acyltransferase"/>
</dbReference>
<comment type="caution">
    <text evidence="4">The sequence shown here is derived from an EMBL/GenBank/DDBJ whole genome shotgun (WGS) entry which is preliminary data.</text>
</comment>
<dbReference type="SUPFAM" id="SSF55729">
    <property type="entry name" value="Acyl-CoA N-acyltransferases (Nat)"/>
    <property type="match status" value="1"/>
</dbReference>
<dbReference type="Gene3D" id="3.40.630.30">
    <property type="match status" value="1"/>
</dbReference>
<dbReference type="GO" id="GO:0016747">
    <property type="term" value="F:acyltransferase activity, transferring groups other than amino-acyl groups"/>
    <property type="evidence" value="ECO:0007669"/>
    <property type="project" value="InterPro"/>
</dbReference>
<evidence type="ECO:0000259" key="3">
    <source>
        <dbReference type="PROSITE" id="PS51186"/>
    </source>
</evidence>
<dbReference type="InterPro" id="IPR050832">
    <property type="entry name" value="Bact_Acetyltransf"/>
</dbReference>
<dbReference type="PANTHER" id="PTHR43877">
    <property type="entry name" value="AMINOALKYLPHOSPHONATE N-ACETYLTRANSFERASE-RELATED-RELATED"/>
    <property type="match status" value="1"/>
</dbReference>
<protein>
    <recommendedName>
        <fullName evidence="3">N-acetyltransferase domain-containing protein</fullName>
    </recommendedName>
</protein>
<keyword evidence="5" id="KW-1185">Reference proteome</keyword>
<keyword evidence="2" id="KW-0012">Acyltransferase</keyword>
<keyword evidence="1" id="KW-0808">Transferase</keyword>
<evidence type="ECO:0000313" key="5">
    <source>
        <dbReference type="Proteomes" id="UP000064243"/>
    </source>
</evidence>
<gene>
    <name evidence="4" type="ORF">ABW22_07230</name>
</gene>
<dbReference type="EMBL" id="LDUG01000019">
    <property type="protein sequence ID" value="KVW96731.1"/>
    <property type="molecule type" value="Genomic_DNA"/>
</dbReference>
<reference evidence="4 5" key="1">
    <citation type="journal article" date="2015" name="Appl. Environ. Microbiol.">
        <title>Aerobic and Anaerobic Thiosulfate Oxidation by a Cold-Adapted, Subglacial Chemoautotroph.</title>
        <authorList>
            <person name="Harrold Z.R."/>
            <person name="Skidmore M.L."/>
            <person name="Hamilton T.L."/>
            <person name="Desch L."/>
            <person name="Amada K."/>
            <person name="van Gelder W."/>
            <person name="Glover K."/>
            <person name="Roden E.E."/>
            <person name="Boyd E.S."/>
        </authorList>
    </citation>
    <scope>NUCLEOTIDE SEQUENCE [LARGE SCALE GENOMIC DNA]</scope>
    <source>
        <strain evidence="4 5">RG</strain>
    </source>
</reference>
<dbReference type="PATRIC" id="fig|36861.3.peg.922"/>
<dbReference type="Pfam" id="PF00583">
    <property type="entry name" value="Acetyltransf_1"/>
    <property type="match status" value="1"/>
</dbReference>
<sequence length="167" mass="18962">MNDAPPSVQRLTATDVDAVSALARVVWQATYPPLISQAQIDAMLADRYAPERIREQLGDSLQAWWVARQARALAGFAHAILDESGCKLDKLYVHPALQRRGIGSLLLRAVEDWARRQQVRRLWLQVNRGNTQAIAAYEKYGFRIVESRVFELGDGFVMDDHVMDRML</sequence>
<dbReference type="InterPro" id="IPR000182">
    <property type="entry name" value="GNAT_dom"/>
</dbReference>
<dbReference type="OrthoDB" id="9799601at2"/>
<dbReference type="RefSeq" id="WP_059754030.1">
    <property type="nucleotide sequence ID" value="NZ_LDUG01000019.1"/>
</dbReference>
<dbReference type="PROSITE" id="PS51186">
    <property type="entry name" value="GNAT"/>
    <property type="match status" value="1"/>
</dbReference>
<accession>A0A106BQE9</accession>
<dbReference type="CDD" id="cd04301">
    <property type="entry name" value="NAT_SF"/>
    <property type="match status" value="1"/>
</dbReference>
<evidence type="ECO:0000256" key="1">
    <source>
        <dbReference type="ARBA" id="ARBA00022679"/>
    </source>
</evidence>
<evidence type="ECO:0000256" key="2">
    <source>
        <dbReference type="ARBA" id="ARBA00023315"/>
    </source>
</evidence>
<evidence type="ECO:0000313" key="4">
    <source>
        <dbReference type="EMBL" id="KVW96731.1"/>
    </source>
</evidence>